<dbReference type="InterPro" id="IPR029039">
    <property type="entry name" value="Flavoprotein-like_sf"/>
</dbReference>
<dbReference type="EMBL" id="VIRV01000005">
    <property type="protein sequence ID" value="MBY0758501.1"/>
    <property type="molecule type" value="Genomic_DNA"/>
</dbReference>
<dbReference type="PANTHER" id="PTHR43278">
    <property type="entry name" value="NAD(P)H-DEPENDENT FMN-CONTAINING OXIDOREDUCTASE YWQN-RELATED"/>
    <property type="match status" value="1"/>
</dbReference>
<dbReference type="Proteomes" id="UP000779049">
    <property type="component" value="Unassembled WGS sequence"/>
</dbReference>
<dbReference type="SUPFAM" id="SSF52218">
    <property type="entry name" value="Flavoproteins"/>
    <property type="match status" value="1"/>
</dbReference>
<dbReference type="Pfam" id="PF03358">
    <property type="entry name" value="FMN_red"/>
    <property type="match status" value="1"/>
</dbReference>
<evidence type="ECO:0000313" key="5">
    <source>
        <dbReference type="Proteomes" id="UP000779049"/>
    </source>
</evidence>
<comment type="caution">
    <text evidence="4">The sequence shown here is derived from an EMBL/GenBank/DDBJ whole genome shotgun (WGS) entry which is preliminary data.</text>
</comment>
<protein>
    <submittedName>
        <fullName evidence="4">Flavodoxin family protein</fullName>
    </submittedName>
</protein>
<accession>A0ABS7L626</accession>
<dbReference type="InterPro" id="IPR005025">
    <property type="entry name" value="FMN_Rdtase-like_dom"/>
</dbReference>
<dbReference type="InterPro" id="IPR051796">
    <property type="entry name" value="ISF_SsuE-like"/>
</dbReference>
<evidence type="ECO:0000256" key="1">
    <source>
        <dbReference type="ARBA" id="ARBA00022630"/>
    </source>
</evidence>
<keyword evidence="1" id="KW-0285">Flavoprotein</keyword>
<evidence type="ECO:0000259" key="3">
    <source>
        <dbReference type="Pfam" id="PF03358"/>
    </source>
</evidence>
<dbReference type="Gene3D" id="3.40.50.360">
    <property type="match status" value="1"/>
</dbReference>
<dbReference type="PANTHER" id="PTHR43278:SF2">
    <property type="entry name" value="IRON-SULFUR FLAVOPROTEIN"/>
    <property type="match status" value="1"/>
</dbReference>
<feature type="domain" description="NADPH-dependent FMN reductase-like" evidence="3">
    <location>
        <begin position="4"/>
        <end position="122"/>
    </location>
</feature>
<proteinExistence type="predicted"/>
<keyword evidence="2" id="KW-0288">FMN</keyword>
<reference evidence="4 5" key="1">
    <citation type="journal article" date="2020" name="New Microbes New Infect">
        <title>Sellimonas caecigallum sp. nov., description and genome sequence of a new member of the Sellimonas genus isolated from the cecum of feral chicken.</title>
        <authorList>
            <person name="Wongkuna S."/>
            <person name="Ghimire S."/>
            <person name="Antony L."/>
            <person name="Chankhamhaengdecha S."/>
            <person name="Janvilisri T."/>
            <person name="Scaria J."/>
        </authorList>
    </citation>
    <scope>NUCLEOTIDE SEQUENCE [LARGE SCALE GENOMIC DNA]</scope>
    <source>
        <strain evidence="4 5">SW451</strain>
    </source>
</reference>
<evidence type="ECO:0000256" key="2">
    <source>
        <dbReference type="ARBA" id="ARBA00022643"/>
    </source>
</evidence>
<organism evidence="4 5">
    <name type="scientific">Sellimonas caecigallum</name>
    <dbReference type="NCBI Taxonomy" id="2592333"/>
    <lineage>
        <taxon>Bacteria</taxon>
        <taxon>Bacillati</taxon>
        <taxon>Bacillota</taxon>
        <taxon>Clostridia</taxon>
        <taxon>Lachnospirales</taxon>
        <taxon>Lachnospiraceae</taxon>
        <taxon>Sellimonas</taxon>
    </lineage>
</organism>
<sequence length="179" mass="19452">MKKRVLVISTSLRNNSNSEILADAFLDGAQSAGHEAEKVSLKNKTLAFCRGCLACQKTGNCVIHDDAEEILEKMSHADVLVFATPIYYYEMSGQMKTLIDRANPLFTADYAYRKVYLLATAAEDDTHAMDGALKGLQGFIDCYEKAELAGTVFAGGVDAPGTAEDHAAVKEAYEMGRQV</sequence>
<gene>
    <name evidence="4" type="ORF">FLB61_05260</name>
</gene>
<keyword evidence="5" id="KW-1185">Reference proteome</keyword>
<evidence type="ECO:0000313" key="4">
    <source>
        <dbReference type="EMBL" id="MBY0758501.1"/>
    </source>
</evidence>
<dbReference type="RefSeq" id="WP_221919560.1">
    <property type="nucleotide sequence ID" value="NZ_CP173660.1"/>
</dbReference>
<name>A0ABS7L626_9FIRM</name>